<feature type="domain" description="HTH lysR-type" evidence="5">
    <location>
        <begin position="1"/>
        <end position="58"/>
    </location>
</feature>
<dbReference type="OrthoDB" id="9796526at2"/>
<dbReference type="GO" id="GO:0003700">
    <property type="term" value="F:DNA-binding transcription factor activity"/>
    <property type="evidence" value="ECO:0007669"/>
    <property type="project" value="InterPro"/>
</dbReference>
<dbReference type="InterPro" id="IPR036390">
    <property type="entry name" value="WH_DNA-bd_sf"/>
</dbReference>
<dbReference type="PANTHER" id="PTHR30537:SF3">
    <property type="entry name" value="TRANSCRIPTIONAL REGULATORY PROTEIN"/>
    <property type="match status" value="1"/>
</dbReference>
<accession>A0A1G4QMC8</accession>
<protein>
    <submittedName>
        <fullName evidence="6">DNA-binding transcriptional regulator, LysR family</fullName>
    </submittedName>
</protein>
<sequence length="277" mass="30781">MDWSDLKIFLAIARAGTLGAAARQIGQTQPTLGRRLRALEGALGQSLFQRTSGGFVLTDEGQAVLVHAERMEEEVLGIARQVNGQPDRLSGFLRLSASEWFGTYVLTPVLAEFSRQHPDVTIELVTDTRLYSLSRREADLVFRIGAFDEPDIRQRRLLVQTYGVYKKAGSDHWDMGLILMDTALDHLPDVGWLKAKRPNAPVVFRSNNREAQAHMCRMGAGLAVLPCRLAAQIGGLEPVDLGEVPPPRNLYFGYHRDLGKLARLRALVQLVTERLGD</sequence>
<evidence type="ECO:0000313" key="7">
    <source>
        <dbReference type="Proteomes" id="UP000199150"/>
    </source>
</evidence>
<evidence type="ECO:0000259" key="5">
    <source>
        <dbReference type="PROSITE" id="PS50931"/>
    </source>
</evidence>
<dbReference type="EMBL" id="FMTS01000001">
    <property type="protein sequence ID" value="SCW45561.1"/>
    <property type="molecule type" value="Genomic_DNA"/>
</dbReference>
<reference evidence="7" key="1">
    <citation type="submission" date="2016-10" db="EMBL/GenBank/DDBJ databases">
        <authorList>
            <person name="Varghese N."/>
            <person name="Submissions S."/>
        </authorList>
    </citation>
    <scope>NUCLEOTIDE SEQUENCE [LARGE SCALE GENOMIC DNA]</scope>
    <source>
        <strain evidence="7">CGMCC 1.3431</strain>
    </source>
</reference>
<evidence type="ECO:0000256" key="3">
    <source>
        <dbReference type="ARBA" id="ARBA00023125"/>
    </source>
</evidence>
<comment type="similarity">
    <text evidence="1">Belongs to the LysR transcriptional regulatory family.</text>
</comment>
<name>A0A1G4QMC8_9CAUL</name>
<keyword evidence="2" id="KW-0805">Transcription regulation</keyword>
<proteinExistence type="inferred from homology"/>
<dbReference type="Pfam" id="PF00126">
    <property type="entry name" value="HTH_1"/>
    <property type="match status" value="1"/>
</dbReference>
<dbReference type="GO" id="GO:0043565">
    <property type="term" value="F:sequence-specific DNA binding"/>
    <property type="evidence" value="ECO:0007669"/>
    <property type="project" value="TreeGrafter"/>
</dbReference>
<evidence type="ECO:0000256" key="1">
    <source>
        <dbReference type="ARBA" id="ARBA00009437"/>
    </source>
</evidence>
<dbReference type="PANTHER" id="PTHR30537">
    <property type="entry name" value="HTH-TYPE TRANSCRIPTIONAL REGULATOR"/>
    <property type="match status" value="1"/>
</dbReference>
<dbReference type="Pfam" id="PF03466">
    <property type="entry name" value="LysR_substrate"/>
    <property type="match status" value="1"/>
</dbReference>
<dbReference type="InterPro" id="IPR005119">
    <property type="entry name" value="LysR_subst-bd"/>
</dbReference>
<keyword evidence="3 6" id="KW-0238">DNA-binding</keyword>
<dbReference type="STRING" id="260084.SAMN02927928_1354"/>
<gene>
    <name evidence="6" type="ORF">SAMN02927928_1354</name>
</gene>
<evidence type="ECO:0000256" key="4">
    <source>
        <dbReference type="ARBA" id="ARBA00023163"/>
    </source>
</evidence>
<dbReference type="InterPro" id="IPR000847">
    <property type="entry name" value="LysR_HTH_N"/>
</dbReference>
<dbReference type="Gene3D" id="1.10.10.10">
    <property type="entry name" value="Winged helix-like DNA-binding domain superfamily/Winged helix DNA-binding domain"/>
    <property type="match status" value="1"/>
</dbReference>
<organism evidence="6 7">
    <name type="scientific">Asticcacaulis taihuensis</name>
    <dbReference type="NCBI Taxonomy" id="260084"/>
    <lineage>
        <taxon>Bacteria</taxon>
        <taxon>Pseudomonadati</taxon>
        <taxon>Pseudomonadota</taxon>
        <taxon>Alphaproteobacteria</taxon>
        <taxon>Caulobacterales</taxon>
        <taxon>Caulobacteraceae</taxon>
        <taxon>Asticcacaulis</taxon>
    </lineage>
</organism>
<evidence type="ECO:0000256" key="2">
    <source>
        <dbReference type="ARBA" id="ARBA00023015"/>
    </source>
</evidence>
<keyword evidence="7" id="KW-1185">Reference proteome</keyword>
<keyword evidence="4" id="KW-0804">Transcription</keyword>
<dbReference type="PRINTS" id="PR00039">
    <property type="entry name" value="HTHLYSR"/>
</dbReference>
<dbReference type="Gene3D" id="3.40.190.290">
    <property type="match status" value="2"/>
</dbReference>
<dbReference type="AlphaFoldDB" id="A0A1G4QMC8"/>
<evidence type="ECO:0000313" key="6">
    <source>
        <dbReference type="EMBL" id="SCW45561.1"/>
    </source>
</evidence>
<dbReference type="SUPFAM" id="SSF53850">
    <property type="entry name" value="Periplasmic binding protein-like II"/>
    <property type="match status" value="1"/>
</dbReference>
<dbReference type="InterPro" id="IPR058163">
    <property type="entry name" value="LysR-type_TF_proteobact-type"/>
</dbReference>
<dbReference type="GO" id="GO:0006351">
    <property type="term" value="P:DNA-templated transcription"/>
    <property type="evidence" value="ECO:0007669"/>
    <property type="project" value="TreeGrafter"/>
</dbReference>
<dbReference type="InterPro" id="IPR036388">
    <property type="entry name" value="WH-like_DNA-bd_sf"/>
</dbReference>
<dbReference type="PROSITE" id="PS50931">
    <property type="entry name" value="HTH_LYSR"/>
    <property type="match status" value="1"/>
</dbReference>
<dbReference type="RefSeq" id="WP_090645238.1">
    <property type="nucleotide sequence ID" value="NZ_CBCRYE010000001.1"/>
</dbReference>
<dbReference type="SUPFAM" id="SSF46785">
    <property type="entry name" value="Winged helix' DNA-binding domain"/>
    <property type="match status" value="1"/>
</dbReference>
<dbReference type="Proteomes" id="UP000199150">
    <property type="component" value="Unassembled WGS sequence"/>
</dbReference>